<dbReference type="PANTHER" id="PTHR13059">
    <property type="entry name" value="HMG-BOX TRANSCRIPTION FACTOR BBX"/>
    <property type="match status" value="1"/>
</dbReference>
<feature type="region of interest" description="Disordered" evidence="6">
    <location>
        <begin position="345"/>
        <end position="484"/>
    </location>
</feature>
<reference evidence="8" key="1">
    <citation type="journal article" date="2023" name="Science">
        <title>Genome structures resolve the early diversification of teleost fishes.</title>
        <authorList>
            <person name="Parey E."/>
            <person name="Louis A."/>
            <person name="Montfort J."/>
            <person name="Bouchez O."/>
            <person name="Roques C."/>
            <person name="Iampietro C."/>
            <person name="Lluch J."/>
            <person name="Castinel A."/>
            <person name="Donnadieu C."/>
            <person name="Desvignes T."/>
            <person name="Floi Bucao C."/>
            <person name="Jouanno E."/>
            <person name="Wen M."/>
            <person name="Mejri S."/>
            <person name="Dirks R."/>
            <person name="Jansen H."/>
            <person name="Henkel C."/>
            <person name="Chen W.J."/>
            <person name="Zahm M."/>
            <person name="Cabau C."/>
            <person name="Klopp C."/>
            <person name="Thompson A.W."/>
            <person name="Robinson-Rechavi M."/>
            <person name="Braasch I."/>
            <person name="Lecointre G."/>
            <person name="Bobe J."/>
            <person name="Postlethwait J.H."/>
            <person name="Berthelot C."/>
            <person name="Roest Crollius H."/>
            <person name="Guiguen Y."/>
        </authorList>
    </citation>
    <scope>NUCLEOTIDE SEQUENCE</scope>
    <source>
        <strain evidence="8">NC1722</strain>
    </source>
</reference>
<keyword evidence="5" id="KW-0539">Nucleus</keyword>
<feature type="region of interest" description="Disordered" evidence="6">
    <location>
        <begin position="24"/>
        <end position="118"/>
    </location>
</feature>
<keyword evidence="3" id="KW-0238">DNA-binding</keyword>
<feature type="compositionally biased region" description="Basic and acidic residues" evidence="6">
    <location>
        <begin position="233"/>
        <end position="244"/>
    </location>
</feature>
<evidence type="ECO:0000313" key="8">
    <source>
        <dbReference type="EMBL" id="KAJ8403806.1"/>
    </source>
</evidence>
<dbReference type="Proteomes" id="UP001221898">
    <property type="component" value="Unassembled WGS sequence"/>
</dbReference>
<keyword evidence="2" id="KW-0805">Transcription regulation</keyword>
<dbReference type="InterPro" id="IPR052412">
    <property type="entry name" value="CC-Dev_Transcription_Reg"/>
</dbReference>
<name>A0AAD7SLT2_9TELE</name>
<feature type="compositionally biased region" description="Gly residues" evidence="6">
    <location>
        <begin position="182"/>
        <end position="195"/>
    </location>
</feature>
<evidence type="ECO:0000256" key="6">
    <source>
        <dbReference type="SAM" id="MobiDB-lite"/>
    </source>
</evidence>
<evidence type="ECO:0000259" key="7">
    <source>
        <dbReference type="Pfam" id="PF09667"/>
    </source>
</evidence>
<keyword evidence="4" id="KW-0804">Transcription</keyword>
<evidence type="ECO:0000256" key="3">
    <source>
        <dbReference type="ARBA" id="ARBA00023125"/>
    </source>
</evidence>
<feature type="compositionally biased region" description="Low complexity" evidence="6">
    <location>
        <begin position="299"/>
        <end position="312"/>
    </location>
</feature>
<feature type="compositionally biased region" description="Polar residues" evidence="6">
    <location>
        <begin position="51"/>
        <end position="63"/>
    </location>
</feature>
<gene>
    <name evidence="8" type="ORF">AAFF_G00346740</name>
</gene>
<accession>A0AAD7SLT2</accession>
<feature type="compositionally biased region" description="Basic and acidic residues" evidence="6">
    <location>
        <begin position="313"/>
        <end position="331"/>
    </location>
</feature>
<dbReference type="GO" id="GO:0000981">
    <property type="term" value="F:DNA-binding transcription factor activity, RNA polymerase II-specific"/>
    <property type="evidence" value="ECO:0007669"/>
    <property type="project" value="TreeGrafter"/>
</dbReference>
<dbReference type="GO" id="GO:0005634">
    <property type="term" value="C:nucleus"/>
    <property type="evidence" value="ECO:0007669"/>
    <property type="project" value="TreeGrafter"/>
</dbReference>
<evidence type="ECO:0000256" key="5">
    <source>
        <dbReference type="ARBA" id="ARBA00023242"/>
    </source>
</evidence>
<organism evidence="8 9">
    <name type="scientific">Aldrovandia affinis</name>
    <dbReference type="NCBI Taxonomy" id="143900"/>
    <lineage>
        <taxon>Eukaryota</taxon>
        <taxon>Metazoa</taxon>
        <taxon>Chordata</taxon>
        <taxon>Craniata</taxon>
        <taxon>Vertebrata</taxon>
        <taxon>Euteleostomi</taxon>
        <taxon>Actinopterygii</taxon>
        <taxon>Neopterygii</taxon>
        <taxon>Teleostei</taxon>
        <taxon>Notacanthiformes</taxon>
        <taxon>Halosauridae</taxon>
        <taxon>Aldrovandia</taxon>
    </lineage>
</organism>
<evidence type="ECO:0000256" key="4">
    <source>
        <dbReference type="ARBA" id="ARBA00023163"/>
    </source>
</evidence>
<dbReference type="AlphaFoldDB" id="A0AAD7SLT2"/>
<evidence type="ECO:0000256" key="1">
    <source>
        <dbReference type="ARBA" id="ARBA00022553"/>
    </source>
</evidence>
<feature type="domain" description="DUF2028" evidence="7">
    <location>
        <begin position="1"/>
        <end position="138"/>
    </location>
</feature>
<dbReference type="GO" id="GO:0000977">
    <property type="term" value="F:RNA polymerase II transcription regulatory region sequence-specific DNA binding"/>
    <property type="evidence" value="ECO:0007669"/>
    <property type="project" value="TreeGrafter"/>
</dbReference>
<comment type="caution">
    <text evidence="8">The sequence shown here is derived from an EMBL/GenBank/DDBJ whole genome shotgun (WGS) entry which is preliminary data.</text>
</comment>
<dbReference type="Pfam" id="PF09667">
    <property type="entry name" value="DUF2028"/>
    <property type="match status" value="1"/>
</dbReference>
<keyword evidence="1" id="KW-0597">Phosphoprotein</keyword>
<evidence type="ECO:0000313" key="9">
    <source>
        <dbReference type="Proteomes" id="UP001221898"/>
    </source>
</evidence>
<dbReference type="EMBL" id="JAINUG010000056">
    <property type="protein sequence ID" value="KAJ8403806.1"/>
    <property type="molecule type" value="Genomic_DNA"/>
</dbReference>
<sequence length="690" mass="73178">MADPTKMGGLSMLLLAGEHALTAREISSRTSPVAADSTKQSGRSDLGQPAEVTSGTRQPTTMDKPTDGKDSQVNLSQISPGAGTTDPPKACVNPPPVDLPKISSSSQPITPEGRQCGQSALFQLAEMCLASEARKTETTAPQPGDQTPTAPPRGRGSAPTIQPRDATKKKKKKKKRRREDGGGAGEDGGGAGEGGSACAVTKACRRSVSSEPDLESLVGTIDAVAKGSWGAGGDRDEGPQDEPRLPIGPSSPNRKCRPKIKKEEAEEEEETHGPVALPGGYGEGEEPNVKTEASASADETPALLSPSTTPPQSEEKSVAKLESCGSRKSERTCKGALYKTLVSEGMLTSLRANVDRGRRGSGRGSVSDLEGSWADESWALAQPGTNNAKKLKKSKSKDESAPGRGKLEEEFERKFNSLPQYSPLSLDRKGACVAKKKKKSCGNGSEDPPRPPKPSRGSSPSQKKNLFHKIVSKHKHRKEQPSTVEKAIATPTVTALHTAPRAKEAGPCAPLLLEGPGGAETLVGSQKRKARKRKITHLVRTADGRVSPAAEDGARELAQGQEVKPSSPKSLCKEDRAVTAVTTVTSDRPGVSGLPPFLVWPLWPKWQPWRTCTVASTPPACLGRPSRRSWPRPRSHQQKSIPMIVLAIDKLDHPAVRVSVVKEGVLPPENHLQVGLVACGLLLDSPPRMI</sequence>
<feature type="compositionally biased region" description="Basic residues" evidence="6">
    <location>
        <begin position="465"/>
        <end position="478"/>
    </location>
</feature>
<feature type="compositionally biased region" description="Basic residues" evidence="6">
    <location>
        <begin position="167"/>
        <end position="177"/>
    </location>
</feature>
<protein>
    <recommendedName>
        <fullName evidence="7">DUF2028 domain-containing protein</fullName>
    </recommendedName>
</protein>
<feature type="region of interest" description="Disordered" evidence="6">
    <location>
        <begin position="132"/>
        <end position="331"/>
    </location>
</feature>
<keyword evidence="9" id="KW-1185">Reference proteome</keyword>
<proteinExistence type="predicted"/>
<feature type="compositionally biased region" description="Polar residues" evidence="6">
    <location>
        <begin position="138"/>
        <end position="148"/>
    </location>
</feature>
<evidence type="ECO:0000256" key="2">
    <source>
        <dbReference type="ARBA" id="ARBA00023015"/>
    </source>
</evidence>
<dbReference type="PANTHER" id="PTHR13059:SF10">
    <property type="entry name" value="HMG BOX TRANSCRIPTION FACTOR BBX"/>
    <property type="match status" value="1"/>
</dbReference>
<feature type="compositionally biased region" description="Basic and acidic residues" evidence="6">
    <location>
        <begin position="396"/>
        <end position="415"/>
    </location>
</feature>
<dbReference type="InterPro" id="IPR019102">
    <property type="entry name" value="TF_HMG_box_BBX_DUF2028"/>
</dbReference>